<feature type="region of interest" description="Disordered" evidence="1">
    <location>
        <begin position="80"/>
        <end position="111"/>
    </location>
</feature>
<dbReference type="NCBIfam" id="TIGR02231">
    <property type="entry name" value="mucoidy inhibitor MuiA family protein"/>
    <property type="match status" value="1"/>
</dbReference>
<dbReference type="InterPro" id="IPR037291">
    <property type="entry name" value="DUF4139"/>
</dbReference>
<dbReference type="PANTHER" id="PTHR31005">
    <property type="entry name" value="DUF4139 DOMAIN-CONTAINING PROTEIN"/>
    <property type="match status" value="1"/>
</dbReference>
<feature type="domain" description="DUF4140" evidence="3">
    <location>
        <begin position="21"/>
        <end position="144"/>
    </location>
</feature>
<evidence type="ECO:0000259" key="2">
    <source>
        <dbReference type="Pfam" id="PF13598"/>
    </source>
</evidence>
<dbReference type="Proteomes" id="UP000224634">
    <property type="component" value="Unassembled WGS sequence"/>
</dbReference>
<evidence type="ECO:0000259" key="3">
    <source>
        <dbReference type="Pfam" id="PF13600"/>
    </source>
</evidence>
<feature type="region of interest" description="Disordered" evidence="1">
    <location>
        <begin position="210"/>
        <end position="232"/>
    </location>
</feature>
<dbReference type="Pfam" id="PF13598">
    <property type="entry name" value="DUF4139"/>
    <property type="match status" value="1"/>
</dbReference>
<organism evidence="4 5">
    <name type="scientific">Polytolypa hystricis (strain UAMH7299)</name>
    <dbReference type="NCBI Taxonomy" id="1447883"/>
    <lineage>
        <taxon>Eukaryota</taxon>
        <taxon>Fungi</taxon>
        <taxon>Dikarya</taxon>
        <taxon>Ascomycota</taxon>
        <taxon>Pezizomycotina</taxon>
        <taxon>Eurotiomycetes</taxon>
        <taxon>Eurotiomycetidae</taxon>
        <taxon>Onygenales</taxon>
        <taxon>Onygenales incertae sedis</taxon>
        <taxon>Polytolypa</taxon>
    </lineage>
</organism>
<dbReference type="OrthoDB" id="10068793at2759"/>
<reference evidence="4 5" key="1">
    <citation type="submission" date="2017-10" db="EMBL/GenBank/DDBJ databases">
        <title>Comparative genomics in systemic dimorphic fungi from Ajellomycetaceae.</title>
        <authorList>
            <person name="Munoz J.F."/>
            <person name="Mcewen J.G."/>
            <person name="Clay O.K."/>
            <person name="Cuomo C.A."/>
        </authorList>
    </citation>
    <scope>NUCLEOTIDE SEQUENCE [LARGE SCALE GENOMIC DNA]</scope>
    <source>
        <strain evidence="4 5">UAMH7299</strain>
    </source>
</reference>
<feature type="compositionally biased region" description="Basic and acidic residues" evidence="1">
    <location>
        <begin position="210"/>
        <end position="224"/>
    </location>
</feature>
<dbReference type="Pfam" id="PF13600">
    <property type="entry name" value="DUF4140"/>
    <property type="match status" value="1"/>
</dbReference>
<protein>
    <recommendedName>
        <fullName evidence="6">DUF4139 domain-containing protein</fullName>
    </recommendedName>
</protein>
<name>A0A2B7XWC4_POLH7</name>
<accession>A0A2B7XWC4</accession>
<feature type="domain" description="DUF4139" evidence="2">
    <location>
        <begin position="302"/>
        <end position="713"/>
    </location>
</feature>
<feature type="compositionally biased region" description="Basic and acidic residues" evidence="1">
    <location>
        <begin position="80"/>
        <end position="90"/>
    </location>
</feature>
<sequence length="722" mass="80434">MAFDSVHTAEIFLRDTVTKSVTLGPQRATIFRELRDIQIKPGPNEITIYGLDATVDLDSIRVAGLGSATITDIQTEIVSQKEEFSDVHPSEDDDEGDEVPDLDDSNDNHGVDRSALTKAEEVMKELEEKLFLTRKEEETATVSLDVLDGYGKSVVARTMDVSKVQDYLKLYAEERARLTAIKYKASHAVSDLNTELDKERNKKKQLEVTFKRARDAATKPDRESRARKRRQRQLERLEKQRKQAELSKFWPLRVGQVVLHLDGFTDTAAASPQSSRRCSIVSSKKPERPDIANPQGSDGVNLSLTYVTTAATWTPRYELSLKTPTSSGSIVYRAEYHNFSSETWRDAKVTLSTSQTSFSGLYEKIPELRPWNIKLLKDSGDGISESHMRHWKGGLENQAVIKAKVRPATANAHSLQGYQMQLMLLEQNKRRLLMGSQQQQIMAQRQQTAGTIPESEEYESDKECEMEEEALDLDTHSNQANVLAFQESSRQDYGLTTTYDIPGHRTLPPSSLKRRHVIAELELSKIVFSHVIIPKLRDAAFLKAIITNTSSVALLGGRAGLTLDGTFLGNTAIPDCSPSASFSLSLGVDPGIQVTYAKPTVRRETSGLFNKEDRAIFTRMCRITNTKTTAVNIVILDQVPVSEDERLRINILEPKGLYKEGDSAKIGAGGSSLTGDWGTGTVSLSKGGELRWHLEVEKGKEVRLALDYEARMPTGQKIVGMD</sequence>
<evidence type="ECO:0008006" key="6">
    <source>
        <dbReference type="Google" id="ProtNLM"/>
    </source>
</evidence>
<feature type="compositionally biased region" description="Acidic residues" evidence="1">
    <location>
        <begin position="91"/>
        <end position="105"/>
    </location>
</feature>
<dbReference type="InterPro" id="IPR025554">
    <property type="entry name" value="DUF4140"/>
</dbReference>
<proteinExistence type="predicted"/>
<dbReference type="EMBL" id="PDNA01000110">
    <property type="protein sequence ID" value="PGH12932.1"/>
    <property type="molecule type" value="Genomic_DNA"/>
</dbReference>
<dbReference type="PANTHER" id="PTHR31005:SF8">
    <property type="entry name" value="DUF4139 DOMAIN-CONTAINING PROTEIN"/>
    <property type="match status" value="1"/>
</dbReference>
<gene>
    <name evidence="4" type="ORF">AJ80_06537</name>
</gene>
<keyword evidence="5" id="KW-1185">Reference proteome</keyword>
<evidence type="ECO:0000313" key="4">
    <source>
        <dbReference type="EMBL" id="PGH12932.1"/>
    </source>
</evidence>
<evidence type="ECO:0000313" key="5">
    <source>
        <dbReference type="Proteomes" id="UP000224634"/>
    </source>
</evidence>
<dbReference type="AlphaFoldDB" id="A0A2B7XWC4"/>
<dbReference type="STRING" id="1447883.A0A2B7XWC4"/>
<dbReference type="InterPro" id="IPR011935">
    <property type="entry name" value="CHP02231"/>
</dbReference>
<evidence type="ECO:0000256" key="1">
    <source>
        <dbReference type="SAM" id="MobiDB-lite"/>
    </source>
</evidence>
<comment type="caution">
    <text evidence="4">The sequence shown here is derived from an EMBL/GenBank/DDBJ whole genome shotgun (WGS) entry which is preliminary data.</text>
</comment>